<dbReference type="Proteomes" id="UP000623842">
    <property type="component" value="Unassembled WGS sequence"/>
</dbReference>
<dbReference type="PROSITE" id="PS51462">
    <property type="entry name" value="NUDIX"/>
    <property type="match status" value="1"/>
</dbReference>
<proteinExistence type="inferred from homology"/>
<dbReference type="InterPro" id="IPR045121">
    <property type="entry name" value="CoAse"/>
</dbReference>
<keyword evidence="7" id="KW-0464">Manganese</keyword>
<evidence type="ECO:0000256" key="7">
    <source>
        <dbReference type="ARBA" id="ARBA00023211"/>
    </source>
</evidence>
<sequence length="191" mass="21701">MKAQDFLNKFHLSPTLVNQHLPKFIVDQDVKQSAVLIPLIEVNNALQVLLTKRAQHLKHHPGQISFPGGKVEPTDISPIETALREAHEEIGLKPENVQVIGQLDNYQTLTGFNIRPIVGLIQPQEKYIIDQNEVAEIIQVPLQHFINKEQHVTLMVERKQLSYPLHFMPYQGHNIWGATAAILNDLCLHLV</sequence>
<keyword evidence="6" id="KW-0460">Magnesium</keyword>
<reference evidence="9" key="2">
    <citation type="submission" date="2020-09" db="EMBL/GenBank/DDBJ databases">
        <authorList>
            <person name="Sun Q."/>
            <person name="Kim S."/>
        </authorList>
    </citation>
    <scope>NUCLEOTIDE SEQUENCE</scope>
    <source>
        <strain evidence="9">KCTC 42731</strain>
    </source>
</reference>
<dbReference type="InterPro" id="IPR015797">
    <property type="entry name" value="NUDIX_hydrolase-like_dom_sf"/>
</dbReference>
<dbReference type="SUPFAM" id="SSF55811">
    <property type="entry name" value="Nudix"/>
    <property type="match status" value="1"/>
</dbReference>
<evidence type="ECO:0000256" key="3">
    <source>
        <dbReference type="ARBA" id="ARBA00006506"/>
    </source>
</evidence>
<name>A0A919BLZ7_9GAMM</name>
<dbReference type="NCBIfam" id="NF007980">
    <property type="entry name" value="PRK10707.1"/>
    <property type="match status" value="1"/>
</dbReference>
<dbReference type="AlphaFoldDB" id="A0A919BLZ7"/>
<keyword evidence="10" id="KW-1185">Reference proteome</keyword>
<evidence type="ECO:0000256" key="2">
    <source>
        <dbReference type="ARBA" id="ARBA00001946"/>
    </source>
</evidence>
<comment type="cofactor">
    <cofactor evidence="1">
        <name>Mn(2+)</name>
        <dbReference type="ChEBI" id="CHEBI:29035"/>
    </cofactor>
</comment>
<evidence type="ECO:0000256" key="1">
    <source>
        <dbReference type="ARBA" id="ARBA00001936"/>
    </source>
</evidence>
<evidence type="ECO:0000256" key="4">
    <source>
        <dbReference type="ARBA" id="ARBA00022723"/>
    </source>
</evidence>
<dbReference type="CDD" id="cd03426">
    <property type="entry name" value="NUDIX_CoAse_Nudt7"/>
    <property type="match status" value="1"/>
</dbReference>
<dbReference type="Gene3D" id="3.90.79.10">
    <property type="entry name" value="Nucleoside Triphosphate Pyrophosphohydrolase"/>
    <property type="match status" value="1"/>
</dbReference>
<dbReference type="PANTHER" id="PTHR12992">
    <property type="entry name" value="NUDIX HYDROLASE"/>
    <property type="match status" value="1"/>
</dbReference>
<protein>
    <submittedName>
        <fullName evidence="9">Coenzyme A pyrophosphatase</fullName>
    </submittedName>
</protein>
<evidence type="ECO:0000313" key="10">
    <source>
        <dbReference type="Proteomes" id="UP000623842"/>
    </source>
</evidence>
<comment type="cofactor">
    <cofactor evidence="2">
        <name>Mg(2+)</name>
        <dbReference type="ChEBI" id="CHEBI:18420"/>
    </cofactor>
</comment>
<keyword evidence="4" id="KW-0479">Metal-binding</keyword>
<dbReference type="InterPro" id="IPR000059">
    <property type="entry name" value="NUDIX_hydrolase_NudL_CS"/>
</dbReference>
<keyword evidence="5" id="KW-0378">Hydrolase</keyword>
<dbReference type="InterPro" id="IPR000086">
    <property type="entry name" value="NUDIX_hydrolase_dom"/>
</dbReference>
<organism evidence="9 10">
    <name type="scientific">Thalassotalea marina</name>
    <dbReference type="NCBI Taxonomy" id="1673741"/>
    <lineage>
        <taxon>Bacteria</taxon>
        <taxon>Pseudomonadati</taxon>
        <taxon>Pseudomonadota</taxon>
        <taxon>Gammaproteobacteria</taxon>
        <taxon>Alteromonadales</taxon>
        <taxon>Colwelliaceae</taxon>
        <taxon>Thalassotalea</taxon>
    </lineage>
</organism>
<dbReference type="PROSITE" id="PS01293">
    <property type="entry name" value="NUDIX_COA"/>
    <property type="match status" value="1"/>
</dbReference>
<gene>
    <name evidence="9" type="primary">yeaB</name>
    <name evidence="9" type="ORF">GCM10017161_28270</name>
</gene>
<comment type="similarity">
    <text evidence="3">Belongs to the Nudix hydrolase family. PCD1 subfamily.</text>
</comment>
<dbReference type="GO" id="GO:0009132">
    <property type="term" value="P:nucleoside diphosphate metabolic process"/>
    <property type="evidence" value="ECO:0007669"/>
    <property type="project" value="InterPro"/>
</dbReference>
<dbReference type="PANTHER" id="PTHR12992:SF11">
    <property type="entry name" value="MITOCHONDRIAL COENZYME A DIPHOSPHATASE NUDT8"/>
    <property type="match status" value="1"/>
</dbReference>
<accession>A0A919BLZ7</accession>
<comment type="caution">
    <text evidence="9">The sequence shown here is derived from an EMBL/GenBank/DDBJ whole genome shotgun (WGS) entry which is preliminary data.</text>
</comment>
<evidence type="ECO:0000313" key="9">
    <source>
        <dbReference type="EMBL" id="GHF98187.1"/>
    </source>
</evidence>
<evidence type="ECO:0000256" key="6">
    <source>
        <dbReference type="ARBA" id="ARBA00022842"/>
    </source>
</evidence>
<evidence type="ECO:0000256" key="5">
    <source>
        <dbReference type="ARBA" id="ARBA00022801"/>
    </source>
</evidence>
<dbReference type="EMBL" id="BNCK01000006">
    <property type="protein sequence ID" value="GHF98187.1"/>
    <property type="molecule type" value="Genomic_DNA"/>
</dbReference>
<dbReference type="GO" id="GO:0000287">
    <property type="term" value="F:magnesium ion binding"/>
    <property type="evidence" value="ECO:0007669"/>
    <property type="project" value="InterPro"/>
</dbReference>
<dbReference type="GO" id="GO:0010945">
    <property type="term" value="F:coenzyme A diphosphatase activity"/>
    <property type="evidence" value="ECO:0007669"/>
    <property type="project" value="InterPro"/>
</dbReference>
<dbReference type="RefSeq" id="WP_189771821.1">
    <property type="nucleotide sequence ID" value="NZ_BNCK01000006.1"/>
</dbReference>
<evidence type="ECO:0000259" key="8">
    <source>
        <dbReference type="PROSITE" id="PS51462"/>
    </source>
</evidence>
<dbReference type="GO" id="GO:0030145">
    <property type="term" value="F:manganese ion binding"/>
    <property type="evidence" value="ECO:0007669"/>
    <property type="project" value="InterPro"/>
</dbReference>
<feature type="domain" description="Nudix hydrolase" evidence="8">
    <location>
        <begin position="30"/>
        <end position="168"/>
    </location>
</feature>
<dbReference type="Pfam" id="PF00293">
    <property type="entry name" value="NUDIX"/>
    <property type="match status" value="1"/>
</dbReference>
<reference evidence="9" key="1">
    <citation type="journal article" date="2014" name="Int. J. Syst. Evol. Microbiol.">
        <title>Complete genome sequence of Corynebacterium casei LMG S-19264T (=DSM 44701T), isolated from a smear-ripened cheese.</title>
        <authorList>
            <consortium name="US DOE Joint Genome Institute (JGI-PGF)"/>
            <person name="Walter F."/>
            <person name="Albersmeier A."/>
            <person name="Kalinowski J."/>
            <person name="Ruckert C."/>
        </authorList>
    </citation>
    <scope>NUCLEOTIDE SEQUENCE</scope>
    <source>
        <strain evidence="9">KCTC 42731</strain>
    </source>
</reference>